<protein>
    <recommendedName>
        <fullName evidence="2">tetrahydrofolate synthase</fullName>
        <ecNumber evidence="2">6.3.2.17</ecNumber>
    </recommendedName>
    <alternativeName>
        <fullName evidence="8">Tetrahydrofolylpolyglutamate synthase</fullName>
    </alternativeName>
</protein>
<dbReference type="AlphaFoldDB" id="E9SDY5"/>
<dbReference type="GO" id="GO:0005737">
    <property type="term" value="C:cytoplasm"/>
    <property type="evidence" value="ECO:0007669"/>
    <property type="project" value="TreeGrafter"/>
</dbReference>
<name>E9SDY5_RUMAL</name>
<proteinExistence type="inferred from homology"/>
<organism evidence="13 14">
    <name type="scientific">Ruminococcus albus 8</name>
    <dbReference type="NCBI Taxonomy" id="246199"/>
    <lineage>
        <taxon>Bacteria</taxon>
        <taxon>Bacillati</taxon>
        <taxon>Bacillota</taxon>
        <taxon>Clostridia</taxon>
        <taxon>Eubacteriales</taxon>
        <taxon>Oscillospiraceae</taxon>
        <taxon>Ruminococcus</taxon>
    </lineage>
</organism>
<evidence type="ECO:0000256" key="7">
    <source>
        <dbReference type="ARBA" id="ARBA00022842"/>
    </source>
</evidence>
<dbReference type="PIRSF" id="PIRSF001563">
    <property type="entry name" value="Folylpolyglu_synth"/>
    <property type="match status" value="1"/>
</dbReference>
<dbReference type="GO" id="GO:0008841">
    <property type="term" value="F:dihydrofolate synthase activity"/>
    <property type="evidence" value="ECO:0007669"/>
    <property type="project" value="TreeGrafter"/>
</dbReference>
<evidence type="ECO:0000256" key="6">
    <source>
        <dbReference type="ARBA" id="ARBA00022840"/>
    </source>
</evidence>
<feature type="domain" description="Mur ligase central" evidence="12">
    <location>
        <begin position="44"/>
        <end position="261"/>
    </location>
</feature>
<evidence type="ECO:0000256" key="3">
    <source>
        <dbReference type="ARBA" id="ARBA00022598"/>
    </source>
</evidence>
<dbReference type="InterPro" id="IPR013221">
    <property type="entry name" value="Mur_ligase_cen"/>
</dbReference>
<dbReference type="EC" id="6.3.2.17" evidence="2"/>
<dbReference type="PANTHER" id="PTHR11136:SF0">
    <property type="entry name" value="DIHYDROFOLATE SYNTHETASE-RELATED"/>
    <property type="match status" value="1"/>
</dbReference>
<comment type="similarity">
    <text evidence="1 10">Belongs to the folylpolyglutamate synthase family.</text>
</comment>
<evidence type="ECO:0000256" key="5">
    <source>
        <dbReference type="ARBA" id="ARBA00022741"/>
    </source>
</evidence>
<dbReference type="Pfam" id="PF02875">
    <property type="entry name" value="Mur_ligase_C"/>
    <property type="match status" value="1"/>
</dbReference>
<dbReference type="RefSeq" id="WP_002850777.1">
    <property type="nucleotide sequence ID" value="NZ_ADKM02000092.1"/>
</dbReference>
<accession>E9SDY5</accession>
<reference evidence="13 14" key="1">
    <citation type="submission" date="2011-02" db="EMBL/GenBank/DDBJ databases">
        <authorList>
            <person name="Nelson K.E."/>
            <person name="Sutton G."/>
            <person name="Torralba M."/>
            <person name="Durkin S."/>
            <person name="Harkins D."/>
            <person name="Montgomery R."/>
            <person name="Ziemer C."/>
            <person name="Klaassens E."/>
            <person name="Ocuiv P."/>
            <person name="Morrison M."/>
        </authorList>
    </citation>
    <scope>NUCLEOTIDE SEQUENCE [LARGE SCALE GENOMIC DNA]</scope>
    <source>
        <strain evidence="13 14">8</strain>
    </source>
</reference>
<dbReference type="InterPro" id="IPR036565">
    <property type="entry name" value="Mur-like_cat_sf"/>
</dbReference>
<sequence length="421" mass="45649">MTYTEALDYLKLASERGSKLGLERVEALMGLLGDPQEKVKVIHVSGTNGKGSFGAMLTSVLCSAGYKTGGFSSPAITAVTDSYRIGCKEITEQRFADIITKAAPLCESMDDKPTEFEVLAAAAYLLFDEEKCDIAVVECGMGGDTDATNVMTAPMLSVITNVQSDHCGFLGSTIAEIASHKAGIIKQGRPAYFGGDSEEALNVIKTRAAEMSAPLTLKDLSPVSDVRYSLDGISLTWKGLPLNTPLCGSYQLDNIVNVLTCVDILRDIGFDISDDALKKGLAEAKWHGRFEILRREPYVIFDGAHNPDGIRFAADTISRYFDKKAAILIGVMADKEYSLYADMLGCYIDKAFTVRPDNPRALDSGKLAEVFNGKGIEAESFEVLADGVRKAYSYAKEKDIPLIALGSLYMYREFTAALENC</sequence>
<keyword evidence="14" id="KW-1185">Reference proteome</keyword>
<dbReference type="Gene3D" id="3.40.1190.10">
    <property type="entry name" value="Mur-like, catalytic domain"/>
    <property type="match status" value="1"/>
</dbReference>
<evidence type="ECO:0000256" key="9">
    <source>
        <dbReference type="ARBA" id="ARBA00047493"/>
    </source>
</evidence>
<keyword evidence="7" id="KW-0460">Magnesium</keyword>
<dbReference type="InterPro" id="IPR004101">
    <property type="entry name" value="Mur_ligase_C"/>
</dbReference>
<dbReference type="InterPro" id="IPR018109">
    <property type="entry name" value="Folylpolyglutamate_synth_CS"/>
</dbReference>
<evidence type="ECO:0000313" key="14">
    <source>
        <dbReference type="Proteomes" id="UP000004259"/>
    </source>
</evidence>
<dbReference type="PROSITE" id="PS01011">
    <property type="entry name" value="FOLYLPOLYGLU_SYNT_1"/>
    <property type="match status" value="1"/>
</dbReference>
<dbReference type="OrthoDB" id="9809356at2"/>
<dbReference type="InterPro" id="IPR001645">
    <property type="entry name" value="Folylpolyglutamate_synth"/>
</dbReference>
<evidence type="ECO:0000256" key="4">
    <source>
        <dbReference type="ARBA" id="ARBA00022723"/>
    </source>
</evidence>
<keyword evidence="5 10" id="KW-0547">Nucleotide-binding</keyword>
<dbReference type="STRING" id="246199.CUS_5042"/>
<dbReference type="SUPFAM" id="SSF53244">
    <property type="entry name" value="MurD-like peptide ligases, peptide-binding domain"/>
    <property type="match status" value="1"/>
</dbReference>
<dbReference type="GO" id="GO:0046872">
    <property type="term" value="F:metal ion binding"/>
    <property type="evidence" value="ECO:0007669"/>
    <property type="project" value="UniProtKB-KW"/>
</dbReference>
<dbReference type="PANTHER" id="PTHR11136">
    <property type="entry name" value="FOLYLPOLYGLUTAMATE SYNTHASE-RELATED"/>
    <property type="match status" value="1"/>
</dbReference>
<dbReference type="GO" id="GO:0004326">
    <property type="term" value="F:tetrahydrofolylpolyglutamate synthase activity"/>
    <property type="evidence" value="ECO:0007669"/>
    <property type="project" value="UniProtKB-EC"/>
</dbReference>
<evidence type="ECO:0000259" key="11">
    <source>
        <dbReference type="Pfam" id="PF02875"/>
    </source>
</evidence>
<evidence type="ECO:0000256" key="1">
    <source>
        <dbReference type="ARBA" id="ARBA00008276"/>
    </source>
</evidence>
<keyword evidence="3 10" id="KW-0436">Ligase</keyword>
<gene>
    <name evidence="13" type="primary">folC</name>
    <name evidence="13" type="ORF">CUS_5042</name>
</gene>
<evidence type="ECO:0000256" key="2">
    <source>
        <dbReference type="ARBA" id="ARBA00013025"/>
    </source>
</evidence>
<evidence type="ECO:0000259" key="12">
    <source>
        <dbReference type="Pfam" id="PF08245"/>
    </source>
</evidence>
<dbReference type="Gene3D" id="3.90.190.20">
    <property type="entry name" value="Mur ligase, C-terminal domain"/>
    <property type="match status" value="1"/>
</dbReference>
<evidence type="ECO:0000256" key="8">
    <source>
        <dbReference type="ARBA" id="ARBA00030592"/>
    </source>
</evidence>
<feature type="domain" description="Mur ligase C-terminal" evidence="11">
    <location>
        <begin position="288"/>
        <end position="403"/>
    </location>
</feature>
<comment type="catalytic activity">
    <reaction evidence="9">
        <text>(6S)-5,6,7,8-tetrahydrofolyl-(gamma-L-Glu)(n) + L-glutamate + ATP = (6S)-5,6,7,8-tetrahydrofolyl-(gamma-L-Glu)(n+1) + ADP + phosphate + H(+)</text>
        <dbReference type="Rhea" id="RHEA:10580"/>
        <dbReference type="Rhea" id="RHEA-COMP:14738"/>
        <dbReference type="Rhea" id="RHEA-COMP:14740"/>
        <dbReference type="ChEBI" id="CHEBI:15378"/>
        <dbReference type="ChEBI" id="CHEBI:29985"/>
        <dbReference type="ChEBI" id="CHEBI:30616"/>
        <dbReference type="ChEBI" id="CHEBI:43474"/>
        <dbReference type="ChEBI" id="CHEBI:141005"/>
        <dbReference type="ChEBI" id="CHEBI:456216"/>
        <dbReference type="EC" id="6.3.2.17"/>
    </reaction>
</comment>
<evidence type="ECO:0000313" key="13">
    <source>
        <dbReference type="EMBL" id="EGC02520.1"/>
    </source>
</evidence>
<comment type="caution">
    <text evidence="13">The sequence shown here is derived from an EMBL/GenBank/DDBJ whole genome shotgun (WGS) entry which is preliminary data.</text>
</comment>
<evidence type="ECO:0000256" key="10">
    <source>
        <dbReference type="PIRNR" id="PIRNR001563"/>
    </source>
</evidence>
<dbReference type="NCBIfam" id="TIGR01499">
    <property type="entry name" value="folC"/>
    <property type="match status" value="1"/>
</dbReference>
<dbReference type="InterPro" id="IPR036615">
    <property type="entry name" value="Mur_ligase_C_dom_sf"/>
</dbReference>
<dbReference type="Pfam" id="PF08245">
    <property type="entry name" value="Mur_ligase_M"/>
    <property type="match status" value="1"/>
</dbReference>
<dbReference type="SUPFAM" id="SSF53623">
    <property type="entry name" value="MurD-like peptide ligases, catalytic domain"/>
    <property type="match status" value="1"/>
</dbReference>
<keyword evidence="6 10" id="KW-0067">ATP-binding</keyword>
<dbReference type="PROSITE" id="PS01012">
    <property type="entry name" value="FOLYLPOLYGLU_SYNT_2"/>
    <property type="match status" value="1"/>
</dbReference>
<dbReference type="Proteomes" id="UP000004259">
    <property type="component" value="Unassembled WGS sequence"/>
</dbReference>
<keyword evidence="4" id="KW-0479">Metal-binding</keyword>
<dbReference type="GO" id="GO:0005524">
    <property type="term" value="F:ATP binding"/>
    <property type="evidence" value="ECO:0007669"/>
    <property type="project" value="UniProtKB-KW"/>
</dbReference>
<dbReference type="EMBL" id="ADKM02000092">
    <property type="protein sequence ID" value="EGC02520.1"/>
    <property type="molecule type" value="Genomic_DNA"/>
</dbReference>
<dbReference type="eggNOG" id="COG0285">
    <property type="taxonomic scope" value="Bacteria"/>
</dbReference>